<feature type="region of interest" description="Disordered" evidence="1">
    <location>
        <begin position="1"/>
        <end position="26"/>
    </location>
</feature>
<evidence type="ECO:0000313" key="2">
    <source>
        <dbReference type="EMBL" id="OJD13283.1"/>
    </source>
</evidence>
<name>A0A1J9PZG8_9EURO</name>
<evidence type="ECO:0000256" key="1">
    <source>
        <dbReference type="SAM" id="MobiDB-lite"/>
    </source>
</evidence>
<sequence>MTNPSKWKFRSVSLPSTSQLPEPENFKRFSLGNRSLFDLSRSRTITTPAAASSIRPSAHFKGDETHASDPALSGIDRLPDDQVKLDGIVNYHLSQLDRLHLELAWHNEAIELLSRTNPPKDMRCLAEKLLERIRRAKDARNLLEPFMKFHVHEVWRILKLKQKVAGNDEKDYPAIPRSLPTDQELRSMFCDDEPYT</sequence>
<gene>
    <name evidence="2" type="ORF">AJ78_06243</name>
</gene>
<accession>A0A1J9PZG8</accession>
<dbReference type="VEuPathDB" id="FungiDB:AJ78_06243"/>
<dbReference type="AlphaFoldDB" id="A0A1J9PZG8"/>
<keyword evidence="3" id="KW-1185">Reference proteome</keyword>
<reference evidence="2 3" key="1">
    <citation type="submission" date="2015-07" db="EMBL/GenBank/DDBJ databases">
        <title>Emmonsia species relationships and genome sequence.</title>
        <authorList>
            <consortium name="The Broad Institute Genomics Platform"/>
            <person name="Cuomo C.A."/>
            <person name="Munoz J.F."/>
            <person name="Imamovic A."/>
            <person name="Priest M.E."/>
            <person name="Young S."/>
            <person name="Clay O.K."/>
            <person name="McEwen J.G."/>
        </authorList>
    </citation>
    <scope>NUCLEOTIDE SEQUENCE [LARGE SCALE GENOMIC DNA]</scope>
    <source>
        <strain evidence="2 3">UAMH 9510</strain>
    </source>
</reference>
<proteinExistence type="predicted"/>
<organism evidence="2 3">
    <name type="scientific">Emergomyces pasteurianus Ep9510</name>
    <dbReference type="NCBI Taxonomy" id="1447872"/>
    <lineage>
        <taxon>Eukaryota</taxon>
        <taxon>Fungi</taxon>
        <taxon>Dikarya</taxon>
        <taxon>Ascomycota</taxon>
        <taxon>Pezizomycotina</taxon>
        <taxon>Eurotiomycetes</taxon>
        <taxon>Eurotiomycetidae</taxon>
        <taxon>Onygenales</taxon>
        <taxon>Ajellomycetaceae</taxon>
        <taxon>Emergomyces</taxon>
    </lineage>
</organism>
<dbReference type="OrthoDB" id="4183279at2759"/>
<comment type="caution">
    <text evidence="2">The sequence shown here is derived from an EMBL/GenBank/DDBJ whole genome shotgun (WGS) entry which is preliminary data.</text>
</comment>
<evidence type="ECO:0000313" key="3">
    <source>
        <dbReference type="Proteomes" id="UP000182235"/>
    </source>
</evidence>
<protein>
    <submittedName>
        <fullName evidence="2">Uncharacterized protein</fullName>
    </submittedName>
</protein>
<dbReference type="Proteomes" id="UP000182235">
    <property type="component" value="Unassembled WGS sequence"/>
</dbReference>
<dbReference type="EMBL" id="LGRN01000315">
    <property type="protein sequence ID" value="OJD13283.1"/>
    <property type="molecule type" value="Genomic_DNA"/>
</dbReference>